<protein>
    <submittedName>
        <fullName evidence="1">Uncharacterized protein</fullName>
    </submittedName>
</protein>
<dbReference type="Proteomes" id="UP000610746">
    <property type="component" value="Unassembled WGS sequence"/>
</dbReference>
<dbReference type="EMBL" id="JABSNO010000010">
    <property type="protein sequence ID" value="NRS92596.1"/>
    <property type="molecule type" value="Genomic_DNA"/>
</dbReference>
<name>A0A8J8K8G3_9FLAO</name>
<organism evidence="1 2">
    <name type="scientific">Frigoriflavimonas asaccharolytica</name>
    <dbReference type="NCBI Taxonomy" id="2735899"/>
    <lineage>
        <taxon>Bacteria</taxon>
        <taxon>Pseudomonadati</taxon>
        <taxon>Bacteroidota</taxon>
        <taxon>Flavobacteriia</taxon>
        <taxon>Flavobacteriales</taxon>
        <taxon>Weeksellaceae</taxon>
        <taxon>Frigoriflavimonas</taxon>
    </lineage>
</organism>
<proteinExistence type="predicted"/>
<sequence>MENPENQNPNSGKSIVRNQYISAEQLITKMKIAFTNAKEPEILPELETVGIDQKNLDDYLTEITNLEQLSQQQIKEYGEQYAETDKFNAKRAEIDNLYTRHRNLAKIVFKDDRQANTTLGIDAGRKQAFAAWYQQVSNFYAQLLANADFKTKAEAVNIKDTDITAMQTALQEVSALKESQKKELGEAQKATETRDAAIDMLYPKYTELIAFAKVLFPDDQTLEKMGIVVKRKDNLL</sequence>
<evidence type="ECO:0000313" key="2">
    <source>
        <dbReference type="Proteomes" id="UP000610746"/>
    </source>
</evidence>
<dbReference type="AlphaFoldDB" id="A0A8J8K8G3"/>
<reference evidence="1" key="1">
    <citation type="submission" date="2020-05" db="EMBL/GenBank/DDBJ databases">
        <title>Genomic Encyclopedia of Type Strains, Phase IV (KMG-V): Genome sequencing to study the core and pangenomes of soil and plant-associated prokaryotes.</title>
        <authorList>
            <person name="Whitman W."/>
        </authorList>
    </citation>
    <scope>NUCLEOTIDE SEQUENCE</scope>
    <source>
        <strain evidence="1">16F</strain>
    </source>
</reference>
<accession>A0A8J8K8G3</accession>
<dbReference type="RefSeq" id="WP_173779188.1">
    <property type="nucleotide sequence ID" value="NZ_JABSNO010000010.1"/>
</dbReference>
<gene>
    <name evidence="1" type="ORF">HNQ03_001673</name>
</gene>
<evidence type="ECO:0000313" key="1">
    <source>
        <dbReference type="EMBL" id="NRS92596.1"/>
    </source>
</evidence>
<keyword evidence="2" id="KW-1185">Reference proteome</keyword>
<comment type="caution">
    <text evidence="1">The sequence shown here is derived from an EMBL/GenBank/DDBJ whole genome shotgun (WGS) entry which is preliminary data.</text>
</comment>